<protein>
    <submittedName>
        <fullName evidence="5">ABC transporter, ATP-binding protein</fullName>
    </submittedName>
</protein>
<sequence>MYCKKVSKEKASGVVTHTTKVKSAKSEGFELEKNEEWIDRAVTLNNVYKYWHSTKELAIGNISFSAYYGQVTALLGHDGSGKTTIMKLISGDIDPTRGFINVLNLMKTRGKALRGKEVGYCSQQITLFENLTVLEHLWFFYCLKTGTSDWREDAMSTAKDVGLGEFLKKKSSDLSETRKRLLTLAIALVGGSPVVLMDEPLKGLDAQTKNLFRNILEVKKEERHIALLRGLERKRSKLGITEYYISMCTLMDVYRRIEIYNLKEENEHEQIEEEPKGKHGMHYNDLPLNSKTTKVTVPIILVIFTIISIDQRSTPHTKSMFNTFLKTTSLVSNAVGTVTWRELVITGGVSVIPSFIRYNQHDLIKSMKHFDPLKSDEETSSDEHVCPNFDTGY</sequence>
<dbReference type="AlphaFoldDB" id="A0A2G9UK56"/>
<evidence type="ECO:0000259" key="4">
    <source>
        <dbReference type="PROSITE" id="PS50893"/>
    </source>
</evidence>
<gene>
    <name evidence="5" type="ORF">TELCIR_07505</name>
</gene>
<dbReference type="PANTHER" id="PTHR19229:SF250">
    <property type="entry name" value="ABC TRANSPORTER DOMAIN-CONTAINING PROTEIN-RELATED"/>
    <property type="match status" value="1"/>
</dbReference>
<dbReference type="Gene3D" id="3.40.50.300">
    <property type="entry name" value="P-loop containing nucleotide triphosphate hydrolases"/>
    <property type="match status" value="1"/>
</dbReference>
<dbReference type="GO" id="GO:0005319">
    <property type="term" value="F:lipid transporter activity"/>
    <property type="evidence" value="ECO:0007669"/>
    <property type="project" value="TreeGrafter"/>
</dbReference>
<dbReference type="InterPro" id="IPR003593">
    <property type="entry name" value="AAA+_ATPase"/>
</dbReference>
<organism evidence="5 6">
    <name type="scientific">Teladorsagia circumcincta</name>
    <name type="common">Brown stomach worm</name>
    <name type="synonym">Ostertagia circumcincta</name>
    <dbReference type="NCBI Taxonomy" id="45464"/>
    <lineage>
        <taxon>Eukaryota</taxon>
        <taxon>Metazoa</taxon>
        <taxon>Ecdysozoa</taxon>
        <taxon>Nematoda</taxon>
        <taxon>Chromadorea</taxon>
        <taxon>Rhabditida</taxon>
        <taxon>Rhabditina</taxon>
        <taxon>Rhabditomorpha</taxon>
        <taxon>Strongyloidea</taxon>
        <taxon>Trichostrongylidae</taxon>
        <taxon>Teladorsagia</taxon>
    </lineage>
</organism>
<dbReference type="GO" id="GO:0016887">
    <property type="term" value="F:ATP hydrolysis activity"/>
    <property type="evidence" value="ECO:0007669"/>
    <property type="project" value="InterPro"/>
</dbReference>
<evidence type="ECO:0000256" key="3">
    <source>
        <dbReference type="SAM" id="MobiDB-lite"/>
    </source>
</evidence>
<accession>A0A2G9UK56</accession>
<dbReference type="InterPro" id="IPR026082">
    <property type="entry name" value="ABCA"/>
</dbReference>
<evidence type="ECO:0000256" key="2">
    <source>
        <dbReference type="ARBA" id="ARBA00022840"/>
    </source>
</evidence>
<dbReference type="GO" id="GO:0005524">
    <property type="term" value="F:ATP binding"/>
    <property type="evidence" value="ECO:0007669"/>
    <property type="project" value="UniProtKB-KW"/>
</dbReference>
<dbReference type="Proteomes" id="UP000230423">
    <property type="component" value="Unassembled WGS sequence"/>
</dbReference>
<dbReference type="SMART" id="SM00382">
    <property type="entry name" value="AAA"/>
    <property type="match status" value="1"/>
</dbReference>
<keyword evidence="2 5" id="KW-0067">ATP-binding</keyword>
<dbReference type="GO" id="GO:0140359">
    <property type="term" value="F:ABC-type transporter activity"/>
    <property type="evidence" value="ECO:0007669"/>
    <property type="project" value="InterPro"/>
</dbReference>
<dbReference type="GO" id="GO:0016020">
    <property type="term" value="C:membrane"/>
    <property type="evidence" value="ECO:0007669"/>
    <property type="project" value="InterPro"/>
</dbReference>
<evidence type="ECO:0000313" key="6">
    <source>
        <dbReference type="Proteomes" id="UP000230423"/>
    </source>
</evidence>
<keyword evidence="6" id="KW-1185">Reference proteome</keyword>
<feature type="region of interest" description="Disordered" evidence="3">
    <location>
        <begin position="374"/>
        <end position="393"/>
    </location>
</feature>
<feature type="compositionally biased region" description="Basic and acidic residues" evidence="3">
    <location>
        <begin position="374"/>
        <end position="385"/>
    </location>
</feature>
<feature type="domain" description="ABC transporter" evidence="4">
    <location>
        <begin position="42"/>
        <end position="284"/>
    </location>
</feature>
<proteinExistence type="predicted"/>
<dbReference type="InterPro" id="IPR027417">
    <property type="entry name" value="P-loop_NTPase"/>
</dbReference>
<evidence type="ECO:0000256" key="1">
    <source>
        <dbReference type="ARBA" id="ARBA00022741"/>
    </source>
</evidence>
<dbReference type="PROSITE" id="PS50893">
    <property type="entry name" value="ABC_TRANSPORTER_2"/>
    <property type="match status" value="1"/>
</dbReference>
<reference evidence="5 6" key="1">
    <citation type="submission" date="2015-09" db="EMBL/GenBank/DDBJ databases">
        <title>Draft genome of the parasitic nematode Teladorsagia circumcincta isolate WARC Sus (inbred).</title>
        <authorList>
            <person name="Mitreva M."/>
        </authorList>
    </citation>
    <scope>NUCLEOTIDE SEQUENCE [LARGE SCALE GENOMIC DNA]</scope>
    <source>
        <strain evidence="5 6">S</strain>
    </source>
</reference>
<dbReference type="Pfam" id="PF00005">
    <property type="entry name" value="ABC_tran"/>
    <property type="match status" value="1"/>
</dbReference>
<dbReference type="OrthoDB" id="416154at2759"/>
<evidence type="ECO:0000313" key="5">
    <source>
        <dbReference type="EMBL" id="PIO70634.1"/>
    </source>
</evidence>
<dbReference type="EMBL" id="KZ346204">
    <property type="protein sequence ID" value="PIO70634.1"/>
    <property type="molecule type" value="Genomic_DNA"/>
</dbReference>
<dbReference type="SUPFAM" id="SSF52540">
    <property type="entry name" value="P-loop containing nucleoside triphosphate hydrolases"/>
    <property type="match status" value="1"/>
</dbReference>
<keyword evidence="1" id="KW-0547">Nucleotide-binding</keyword>
<dbReference type="PANTHER" id="PTHR19229">
    <property type="entry name" value="ATP-BINDING CASSETTE TRANSPORTER SUBFAMILY A ABCA"/>
    <property type="match status" value="1"/>
</dbReference>
<name>A0A2G9UK56_TELCI</name>
<dbReference type="InterPro" id="IPR003439">
    <property type="entry name" value="ABC_transporter-like_ATP-bd"/>
</dbReference>